<evidence type="ECO:0000313" key="8">
    <source>
        <dbReference type="RefSeq" id="XP_052108849.1"/>
    </source>
</evidence>
<reference evidence="8" key="2">
    <citation type="submission" date="2025-08" db="UniProtKB">
        <authorList>
            <consortium name="RefSeq"/>
        </authorList>
    </citation>
    <scope>IDENTIFICATION</scope>
    <source>
        <tissue evidence="8">Whole plant</tissue>
    </source>
</reference>
<dbReference type="PANTHER" id="PTHR32009">
    <property type="entry name" value="TMV RESISTANCE PROTEIN N-LIKE"/>
    <property type="match status" value="1"/>
</dbReference>
<evidence type="ECO:0000313" key="7">
    <source>
        <dbReference type="Proteomes" id="UP000515211"/>
    </source>
</evidence>
<evidence type="ECO:0000256" key="3">
    <source>
        <dbReference type="ARBA" id="ARBA00023027"/>
    </source>
</evidence>
<dbReference type="Proteomes" id="UP000515211">
    <property type="component" value="Chromosome 8"/>
</dbReference>
<dbReference type="Gene3D" id="3.40.50.10140">
    <property type="entry name" value="Toll/interleukin-1 receptor homology (TIR) domain"/>
    <property type="match status" value="2"/>
</dbReference>
<reference evidence="7" key="1">
    <citation type="journal article" date="2016" name="Nat. Genet.">
        <title>The genome sequences of Arachis duranensis and Arachis ipaensis, the diploid ancestors of cultivated peanut.</title>
        <authorList>
            <person name="Bertioli D.J."/>
            <person name="Cannon S.B."/>
            <person name="Froenicke L."/>
            <person name="Huang G."/>
            <person name="Farmer A.D."/>
            <person name="Cannon E.K."/>
            <person name="Liu X."/>
            <person name="Gao D."/>
            <person name="Clevenger J."/>
            <person name="Dash S."/>
            <person name="Ren L."/>
            <person name="Moretzsohn M.C."/>
            <person name="Shirasawa K."/>
            <person name="Huang W."/>
            <person name="Vidigal B."/>
            <person name="Abernathy B."/>
            <person name="Chu Y."/>
            <person name="Niederhuth C.E."/>
            <person name="Umale P."/>
            <person name="Araujo A.C."/>
            <person name="Kozik A."/>
            <person name="Kim K.D."/>
            <person name="Burow M.D."/>
            <person name="Varshney R.K."/>
            <person name="Wang X."/>
            <person name="Zhang X."/>
            <person name="Barkley N."/>
            <person name="Guimaraes P.M."/>
            <person name="Isobe S."/>
            <person name="Guo B."/>
            <person name="Liao B."/>
            <person name="Stalker H.T."/>
            <person name="Schmitz R.J."/>
            <person name="Scheffler B.E."/>
            <person name="Leal-Bertioli S.C."/>
            <person name="Xun X."/>
            <person name="Jackson S.A."/>
            <person name="Michelmore R."/>
            <person name="Ozias-Akins P."/>
        </authorList>
    </citation>
    <scope>NUCLEOTIDE SEQUENCE [LARGE SCALE GENOMIC DNA]</scope>
    <source>
        <strain evidence="7">cv. V14167</strain>
    </source>
</reference>
<protein>
    <recommendedName>
        <fullName evidence="1">ADP-ribosyl cyclase/cyclic ADP-ribose hydrolase</fullName>
        <ecNumber evidence="1">3.2.2.6</ecNumber>
    </recommendedName>
</protein>
<keyword evidence="3" id="KW-0520">NAD</keyword>
<dbReference type="GeneID" id="127741146"/>
<sequence length="472" mass="54388">MDPGETATAFAYASWSWTVVCLFLSGIFFGSFISGMLLSWKALLSSKFRALLGYQDSDSGEEGSRLGQEVSASLHSLGSNISKDSSLIQQADSACYHLPPESKSIISERSTFYKRGYKYDVYLSFAGDKKCISFINYLKYHLLKEDILVYRDEVDLQKVDIITAPFRQGIKDSRISIVVFSRHFASSILCLEELVAIVDCHKDKKQELVPIFYDVDPRDVRHQSGACKFAFDSLRKRVKDYPDKIYKWKGAMTYLAKLSGFHLTHQAKAEWIERIVEEVSDILVYKFQRTRSTDKTPGFTQRRPSLQEVNKYDVFLSLRRTHTSYTLIDNLYHCLTKEGFSTFKSDDKIQRKESIPSQVLQAIKDSQILIVVFTRDYADSTSSLEEIATIVECHQEPKQTIIPVFFDVDSMDVRRQTGPYEKAFTSYTKEFKQDPFKVQRWRSALKRMANLSGVVLRDEYVYKPYFTQSVLC</sequence>
<dbReference type="EC" id="3.2.2.6" evidence="1"/>
<dbReference type="SMART" id="SM00255">
    <property type="entry name" value="TIR"/>
    <property type="match status" value="2"/>
</dbReference>
<dbReference type="InterPro" id="IPR035897">
    <property type="entry name" value="Toll_tir_struct_dom_sf"/>
</dbReference>
<evidence type="ECO:0000256" key="1">
    <source>
        <dbReference type="ARBA" id="ARBA00011982"/>
    </source>
</evidence>
<dbReference type="PROSITE" id="PS50104">
    <property type="entry name" value="TIR"/>
    <property type="match status" value="2"/>
</dbReference>
<keyword evidence="5" id="KW-1133">Transmembrane helix</keyword>
<feature type="transmembrane region" description="Helical" evidence="5">
    <location>
        <begin position="15"/>
        <end position="40"/>
    </location>
</feature>
<name>A0A9C6TE37_ARADU</name>
<comment type="catalytic activity">
    <reaction evidence="4">
        <text>NAD(+) + H2O = ADP-D-ribose + nicotinamide + H(+)</text>
        <dbReference type="Rhea" id="RHEA:16301"/>
        <dbReference type="ChEBI" id="CHEBI:15377"/>
        <dbReference type="ChEBI" id="CHEBI:15378"/>
        <dbReference type="ChEBI" id="CHEBI:17154"/>
        <dbReference type="ChEBI" id="CHEBI:57540"/>
        <dbReference type="ChEBI" id="CHEBI:57967"/>
        <dbReference type="EC" id="3.2.2.6"/>
    </reaction>
    <physiologicalReaction direction="left-to-right" evidence="4">
        <dbReference type="Rhea" id="RHEA:16302"/>
    </physiologicalReaction>
</comment>
<keyword evidence="2" id="KW-0378">Hydrolase</keyword>
<dbReference type="GO" id="GO:0007165">
    <property type="term" value="P:signal transduction"/>
    <property type="evidence" value="ECO:0007669"/>
    <property type="project" value="InterPro"/>
</dbReference>
<dbReference type="KEGG" id="adu:127741146"/>
<accession>A0A9C6TE37</accession>
<feature type="domain" description="TIR" evidence="6">
    <location>
        <begin position="310"/>
        <end position="472"/>
    </location>
</feature>
<gene>
    <name evidence="8" type="primary">LOC127741146</name>
</gene>
<feature type="domain" description="TIR" evidence="6">
    <location>
        <begin position="117"/>
        <end position="283"/>
    </location>
</feature>
<dbReference type="SUPFAM" id="SSF52200">
    <property type="entry name" value="Toll/Interleukin receptor TIR domain"/>
    <property type="match status" value="2"/>
</dbReference>
<evidence type="ECO:0000256" key="5">
    <source>
        <dbReference type="SAM" id="Phobius"/>
    </source>
</evidence>
<dbReference type="RefSeq" id="XP_052108849.1">
    <property type="nucleotide sequence ID" value="XM_052252889.1"/>
</dbReference>
<dbReference type="InterPro" id="IPR000157">
    <property type="entry name" value="TIR_dom"/>
</dbReference>
<dbReference type="AlphaFoldDB" id="A0A9C6TE37"/>
<organism evidence="7 8">
    <name type="scientific">Arachis duranensis</name>
    <name type="common">Wild peanut</name>
    <dbReference type="NCBI Taxonomy" id="130453"/>
    <lineage>
        <taxon>Eukaryota</taxon>
        <taxon>Viridiplantae</taxon>
        <taxon>Streptophyta</taxon>
        <taxon>Embryophyta</taxon>
        <taxon>Tracheophyta</taxon>
        <taxon>Spermatophyta</taxon>
        <taxon>Magnoliopsida</taxon>
        <taxon>eudicotyledons</taxon>
        <taxon>Gunneridae</taxon>
        <taxon>Pentapetalae</taxon>
        <taxon>rosids</taxon>
        <taxon>fabids</taxon>
        <taxon>Fabales</taxon>
        <taxon>Fabaceae</taxon>
        <taxon>Papilionoideae</taxon>
        <taxon>50 kb inversion clade</taxon>
        <taxon>dalbergioids sensu lato</taxon>
        <taxon>Dalbergieae</taxon>
        <taxon>Pterocarpus clade</taxon>
        <taxon>Arachis</taxon>
    </lineage>
</organism>
<keyword evidence="7" id="KW-1185">Reference proteome</keyword>
<evidence type="ECO:0000256" key="4">
    <source>
        <dbReference type="ARBA" id="ARBA00047304"/>
    </source>
</evidence>
<keyword evidence="5" id="KW-0472">Membrane</keyword>
<keyword evidence="5" id="KW-0812">Transmembrane</keyword>
<proteinExistence type="predicted"/>
<dbReference type="GO" id="GO:0061809">
    <property type="term" value="F:NAD+ nucleosidase activity, cyclic ADP-ribose generating"/>
    <property type="evidence" value="ECO:0007669"/>
    <property type="project" value="UniProtKB-EC"/>
</dbReference>
<evidence type="ECO:0000259" key="6">
    <source>
        <dbReference type="PROSITE" id="PS50104"/>
    </source>
</evidence>
<dbReference type="Pfam" id="PF01582">
    <property type="entry name" value="TIR"/>
    <property type="match status" value="2"/>
</dbReference>
<dbReference type="PANTHER" id="PTHR32009:SF39">
    <property type="entry name" value="TIR DOMAIN-CONTAINING PROTEIN"/>
    <property type="match status" value="1"/>
</dbReference>
<evidence type="ECO:0000256" key="2">
    <source>
        <dbReference type="ARBA" id="ARBA00022801"/>
    </source>
</evidence>